<feature type="compositionally biased region" description="Low complexity" evidence="7">
    <location>
        <begin position="100"/>
        <end position="112"/>
    </location>
</feature>
<keyword evidence="6 8" id="KW-0472">Membrane</keyword>
<proteinExistence type="predicted"/>
<dbReference type="InterPro" id="IPR052836">
    <property type="entry name" value="PRRT_domain-containing"/>
</dbReference>
<feature type="region of interest" description="Disordered" evidence="7">
    <location>
        <begin position="146"/>
        <end position="168"/>
    </location>
</feature>
<evidence type="ECO:0000256" key="6">
    <source>
        <dbReference type="ARBA" id="ARBA00023136"/>
    </source>
</evidence>
<keyword evidence="12" id="KW-1185">Reference proteome</keyword>
<organism evidence="11 12">
    <name type="scientific">Aldrovandia affinis</name>
    <dbReference type="NCBI Taxonomy" id="143900"/>
    <lineage>
        <taxon>Eukaryota</taxon>
        <taxon>Metazoa</taxon>
        <taxon>Chordata</taxon>
        <taxon>Craniata</taxon>
        <taxon>Vertebrata</taxon>
        <taxon>Euteleostomi</taxon>
        <taxon>Actinopterygii</taxon>
        <taxon>Neopterygii</taxon>
        <taxon>Teleostei</taxon>
        <taxon>Notacanthiformes</taxon>
        <taxon>Halosauridae</taxon>
        <taxon>Aldrovandia</taxon>
    </lineage>
</organism>
<dbReference type="PANTHER" id="PTHR35578">
    <property type="entry name" value="PROLINE-RICH TRANSMEMBRANE PROTEIN 4-RELATED"/>
    <property type="match status" value="1"/>
</dbReference>
<dbReference type="AlphaFoldDB" id="A0AAD7S154"/>
<evidence type="ECO:0000256" key="4">
    <source>
        <dbReference type="ARBA" id="ARBA00022729"/>
    </source>
</evidence>
<feature type="transmembrane region" description="Helical" evidence="8">
    <location>
        <begin position="463"/>
        <end position="483"/>
    </location>
</feature>
<keyword evidence="2" id="KW-0597">Phosphoprotein</keyword>
<feature type="region of interest" description="Disordered" evidence="7">
    <location>
        <begin position="29"/>
        <end position="50"/>
    </location>
</feature>
<evidence type="ECO:0000259" key="10">
    <source>
        <dbReference type="Pfam" id="PF25987"/>
    </source>
</evidence>
<sequence>MPLRGWMLVLCLWYSLLSAVCAASLAEGGIMQDPSPPRPPSGKSPRGRQAGSVWPFWTAAESKAPSFLSLPFSLPFDLWGLSTMRPQGNGRGAEGPAEMVDLSSSDSSLPESEVLLPDPVTDSTQGEYVTPLWTGTVALVADSDLPSPTATPDGKVLRSPRPHVPRLTTNSKDALARTPTRPLAHMPTLQTERPAECTTSHNSNKPALALGNGHGERREPTRFHDGSSTSSALVTVVAKPTSAIDQATEGTAGTKPKIDTGLFDDGMRAEEEKTEAKLPAGDGGAFEDVMQQPTGMAASVSTQTPGDPPPNKDWPPDGMDNELPPLPDCNVDGTGACNASGPWSPAFSDDNTTSNQSYDPFLLLAPPMFVPLYSDWNSAMATWGVAWEAHVYGLGSLFALVAFASILNLLCLPLRCPSGCGYFALVNLFLLTACCSRAFSLFYDAYSHQDKLPAAGTLLLYEVPFPCLTAAFGIVFLLLSMRSRMQLSNSVFQHPCFLAVLVLLHFSATLGSVVLLQVFTRLPCLFFVSQGSFVALAAFLSAAYFAFYCYVRADAKHIYHLNNTSPPAERYHRCPFADPKDWDRAAVTAAFSALFALACAGLQLYAMLHALGLGGVEVFHPWPWWAFHLSCRLCEAGVCLTLVLVVLPPLYCSGDLPQPGVCWPWLFCTGSRGHMDLKSPVLPNNYQWSLSQQEKLVICDAIACRESECLPLYTLVDNRLSSLDGLDLLYHGGRFSLCTNDDDGSHHNGNSGSRKSSFASLHLDSDSTGDLRPPSPINLRRSIDEALFGDALFSDALFSDALFPKGLFGRSQLRGGSSELSLNLDAHSTSAERTSREHAADRGLYRTSSCVDMEAGALVEEQKTQASLDADSGTSVEQWRGGSNGGGSSLLRASLDGSSLVLCSSPESWTHTSFSSSRIAPSHLSQSSLNQVAQLQRRYRALGSASQESLNAPAARDLAVQAEFISVCRQIDALSVCSDTIDL</sequence>
<keyword evidence="4 9" id="KW-0732">Signal</keyword>
<evidence type="ECO:0000313" key="11">
    <source>
        <dbReference type="EMBL" id="KAJ8393993.1"/>
    </source>
</evidence>
<evidence type="ECO:0000256" key="7">
    <source>
        <dbReference type="SAM" id="MobiDB-lite"/>
    </source>
</evidence>
<feature type="region of interest" description="Disordered" evidence="7">
    <location>
        <begin position="87"/>
        <end position="112"/>
    </location>
</feature>
<comment type="subcellular location">
    <subcellularLocation>
        <location evidence="1">Membrane</location>
        <topology evidence="1">Multi-pass membrane protein</topology>
    </subcellularLocation>
</comment>
<reference evidence="11" key="1">
    <citation type="journal article" date="2023" name="Science">
        <title>Genome structures resolve the early diversification of teleost fishes.</title>
        <authorList>
            <person name="Parey E."/>
            <person name="Louis A."/>
            <person name="Montfort J."/>
            <person name="Bouchez O."/>
            <person name="Roques C."/>
            <person name="Iampietro C."/>
            <person name="Lluch J."/>
            <person name="Castinel A."/>
            <person name="Donnadieu C."/>
            <person name="Desvignes T."/>
            <person name="Floi Bucao C."/>
            <person name="Jouanno E."/>
            <person name="Wen M."/>
            <person name="Mejri S."/>
            <person name="Dirks R."/>
            <person name="Jansen H."/>
            <person name="Henkel C."/>
            <person name="Chen W.J."/>
            <person name="Zahm M."/>
            <person name="Cabau C."/>
            <person name="Klopp C."/>
            <person name="Thompson A.W."/>
            <person name="Robinson-Rechavi M."/>
            <person name="Braasch I."/>
            <person name="Lecointre G."/>
            <person name="Bobe J."/>
            <person name="Postlethwait J.H."/>
            <person name="Berthelot C."/>
            <person name="Roest Crollius H."/>
            <person name="Guiguen Y."/>
        </authorList>
    </citation>
    <scope>NUCLEOTIDE SEQUENCE</scope>
    <source>
        <strain evidence="11">NC1722</strain>
    </source>
</reference>
<keyword evidence="3 8" id="KW-0812">Transmembrane</keyword>
<feature type="region of interest" description="Disordered" evidence="7">
    <location>
        <begin position="864"/>
        <end position="884"/>
    </location>
</feature>
<feature type="chain" id="PRO_5042172344" description="Proline-rich transmembrane protein 3/4 domain-containing protein" evidence="9">
    <location>
        <begin position="23"/>
        <end position="983"/>
    </location>
</feature>
<feature type="compositionally biased region" description="Basic and acidic residues" evidence="7">
    <location>
        <begin position="214"/>
        <end position="225"/>
    </location>
</feature>
<gene>
    <name evidence="11" type="ORF">AAFF_G00055260</name>
</gene>
<protein>
    <recommendedName>
        <fullName evidence="10">Proline-rich transmembrane protein 3/4 domain-containing protein</fullName>
    </recommendedName>
</protein>
<feature type="region of interest" description="Disordered" evidence="7">
    <location>
        <begin position="192"/>
        <end position="231"/>
    </location>
</feature>
<evidence type="ECO:0000256" key="3">
    <source>
        <dbReference type="ARBA" id="ARBA00022692"/>
    </source>
</evidence>
<dbReference type="Pfam" id="PF25987">
    <property type="entry name" value="PRRT3"/>
    <property type="match status" value="1"/>
</dbReference>
<feature type="transmembrane region" description="Helical" evidence="8">
    <location>
        <begin position="525"/>
        <end position="551"/>
    </location>
</feature>
<keyword evidence="5 8" id="KW-1133">Transmembrane helix</keyword>
<feature type="region of interest" description="Disordered" evidence="7">
    <location>
        <begin position="296"/>
        <end position="324"/>
    </location>
</feature>
<dbReference type="EMBL" id="JAINUG010000131">
    <property type="protein sequence ID" value="KAJ8393993.1"/>
    <property type="molecule type" value="Genomic_DNA"/>
</dbReference>
<evidence type="ECO:0000256" key="2">
    <source>
        <dbReference type="ARBA" id="ARBA00022553"/>
    </source>
</evidence>
<evidence type="ECO:0000313" key="12">
    <source>
        <dbReference type="Proteomes" id="UP001221898"/>
    </source>
</evidence>
<dbReference type="PANTHER" id="PTHR35578:SF6">
    <property type="entry name" value="PROLINE-RICH TRANSMEMBRANE PROTEIN 4"/>
    <property type="match status" value="1"/>
</dbReference>
<evidence type="ECO:0000256" key="8">
    <source>
        <dbReference type="SAM" id="Phobius"/>
    </source>
</evidence>
<evidence type="ECO:0000256" key="5">
    <source>
        <dbReference type="ARBA" id="ARBA00022989"/>
    </source>
</evidence>
<feature type="transmembrane region" description="Helical" evidence="8">
    <location>
        <begin position="422"/>
        <end position="443"/>
    </location>
</feature>
<feature type="transmembrane region" description="Helical" evidence="8">
    <location>
        <begin position="389"/>
        <end position="410"/>
    </location>
</feature>
<feature type="transmembrane region" description="Helical" evidence="8">
    <location>
        <begin position="495"/>
        <end position="519"/>
    </location>
</feature>
<evidence type="ECO:0000256" key="1">
    <source>
        <dbReference type="ARBA" id="ARBA00004141"/>
    </source>
</evidence>
<feature type="compositionally biased region" description="Polar residues" evidence="7">
    <location>
        <begin position="864"/>
        <end position="877"/>
    </location>
</feature>
<feature type="signal peptide" evidence="9">
    <location>
        <begin position="1"/>
        <end position="22"/>
    </location>
</feature>
<feature type="transmembrane region" description="Helical" evidence="8">
    <location>
        <begin position="585"/>
        <end position="605"/>
    </location>
</feature>
<feature type="domain" description="Proline-rich transmembrane protein 3/4" evidence="10">
    <location>
        <begin position="375"/>
        <end position="668"/>
    </location>
</feature>
<dbReference type="InterPro" id="IPR059081">
    <property type="entry name" value="PRRT3-4"/>
</dbReference>
<name>A0AAD7S154_9TELE</name>
<dbReference type="Proteomes" id="UP001221898">
    <property type="component" value="Unassembled WGS sequence"/>
</dbReference>
<accession>A0AAD7S154</accession>
<comment type="caution">
    <text evidence="11">The sequence shown here is derived from an EMBL/GenBank/DDBJ whole genome shotgun (WGS) entry which is preliminary data.</text>
</comment>
<evidence type="ECO:0000256" key="9">
    <source>
        <dbReference type="SAM" id="SignalP"/>
    </source>
</evidence>